<evidence type="ECO:0000259" key="2">
    <source>
        <dbReference type="Pfam" id="PF22640"/>
    </source>
</evidence>
<accession>A0A0R2RHU5</accession>
<dbReference type="Pfam" id="PF00483">
    <property type="entry name" value="NTP_transferase"/>
    <property type="match status" value="1"/>
</dbReference>
<dbReference type="Proteomes" id="UP000051269">
    <property type="component" value="Unassembled WGS sequence"/>
</dbReference>
<evidence type="ECO:0000313" key="3">
    <source>
        <dbReference type="EMBL" id="KRO62180.1"/>
    </source>
</evidence>
<dbReference type="GO" id="GO:0009298">
    <property type="term" value="P:GDP-mannose biosynthetic process"/>
    <property type="evidence" value="ECO:0007669"/>
    <property type="project" value="TreeGrafter"/>
</dbReference>
<evidence type="ECO:0000313" key="4">
    <source>
        <dbReference type="Proteomes" id="UP000051269"/>
    </source>
</evidence>
<proteinExistence type="predicted"/>
<dbReference type="Pfam" id="PF22640">
    <property type="entry name" value="ManC_GMP_beta-helix"/>
    <property type="match status" value="1"/>
</dbReference>
<evidence type="ECO:0000259" key="1">
    <source>
        <dbReference type="Pfam" id="PF00483"/>
    </source>
</evidence>
<feature type="domain" description="Nucleotidyl transferase" evidence="1">
    <location>
        <begin position="8"/>
        <end position="280"/>
    </location>
</feature>
<dbReference type="EMBL" id="LIBO01000117">
    <property type="protein sequence ID" value="KRO62180.1"/>
    <property type="molecule type" value="Genomic_DNA"/>
</dbReference>
<dbReference type="InterPro" id="IPR051161">
    <property type="entry name" value="Mannose-6P_isomerase_type2"/>
</dbReference>
<dbReference type="PANTHER" id="PTHR46390">
    <property type="entry name" value="MANNOSE-1-PHOSPHATE GUANYLYLTRANSFERASE"/>
    <property type="match status" value="1"/>
</dbReference>
<protein>
    <submittedName>
        <fullName evidence="3">Uncharacterized protein</fullName>
    </submittedName>
</protein>
<organism evidence="3 4">
    <name type="scientific">Verrucomicrobia subdivision 6 bacterium BACL9 MAG-120507-bin52</name>
    <dbReference type="NCBI Taxonomy" id="1655590"/>
    <lineage>
        <taxon>Bacteria</taxon>
        <taxon>Pseudomonadati</taxon>
        <taxon>Verrucomicrobiota</taxon>
        <taxon>Verrucomicrobiia</taxon>
        <taxon>Verrucomicrobiales</taxon>
        <taxon>Verrucomicrobia subdivision 6</taxon>
    </lineage>
</organism>
<sequence length="355" mass="38791">MSPLLLFIMAGGSGERFWPLSRKAKPKHLLKLVSSQTLLEETVLRLKPLARKPAHLLILTNHEQIPGIRHALPRFPKSSLIPEPAKRDTAPAAALATALALRTHPDAILALLPADAVIGKAPIFRAQLAAAARAAQNSSSFVALGIQPSYPATGFGYLHLGRKTLPQIKGGPFLCVRRFVEKPSLARAKTFLKSRQYAWNAGIFVWKASTFLAEARRQQPALARFIERFPKRGSYASYLKREFPKLPKISVDYAIMEGAKSVLAIRAAFPWDDVGSWSALPAHLPTDKQGNTFRGQVLSLACQNTLALAHGGRPIALLGTENLVVVDTPDALLVCPKDRVQEVKKLLALLPKDVL</sequence>
<name>A0A0R2RHU5_9BACT</name>
<dbReference type="GO" id="GO:0004475">
    <property type="term" value="F:mannose-1-phosphate guanylyltransferase (GTP) activity"/>
    <property type="evidence" value="ECO:0007669"/>
    <property type="project" value="TreeGrafter"/>
</dbReference>
<dbReference type="SUPFAM" id="SSF159283">
    <property type="entry name" value="Guanosine diphospho-D-mannose pyrophosphorylase/mannose-6-phosphate isomerase linker domain"/>
    <property type="match status" value="1"/>
</dbReference>
<reference evidence="3 4" key="1">
    <citation type="submission" date="2015-10" db="EMBL/GenBank/DDBJ databases">
        <title>Metagenome-Assembled Genomes uncover a global brackish microbiome.</title>
        <authorList>
            <person name="Hugerth L.W."/>
            <person name="Larsson J."/>
            <person name="Alneberg J."/>
            <person name="Lindh M.V."/>
            <person name="Legrand C."/>
            <person name="Pinhassi J."/>
            <person name="Andersson A.F."/>
        </authorList>
    </citation>
    <scope>NUCLEOTIDE SEQUENCE [LARGE SCALE GENOMIC DNA]</scope>
    <source>
        <strain evidence="3">BACL18 MAG-120507-bin52</strain>
    </source>
</reference>
<dbReference type="InterPro" id="IPR005835">
    <property type="entry name" value="NTP_transferase_dom"/>
</dbReference>
<dbReference type="Gene3D" id="3.90.550.10">
    <property type="entry name" value="Spore Coat Polysaccharide Biosynthesis Protein SpsA, Chain A"/>
    <property type="match status" value="1"/>
</dbReference>
<dbReference type="InterPro" id="IPR054566">
    <property type="entry name" value="ManC/GMP-like_b-helix"/>
</dbReference>
<gene>
    <name evidence="3" type="ORF">ABR82_01885</name>
</gene>
<dbReference type="SUPFAM" id="SSF53448">
    <property type="entry name" value="Nucleotide-diphospho-sugar transferases"/>
    <property type="match status" value="1"/>
</dbReference>
<dbReference type="AlphaFoldDB" id="A0A0R2RHU5"/>
<feature type="domain" description="MannoseP isomerase/GMP-like beta-helix" evidence="2">
    <location>
        <begin position="296"/>
        <end position="347"/>
    </location>
</feature>
<dbReference type="InterPro" id="IPR029044">
    <property type="entry name" value="Nucleotide-diphossugar_trans"/>
</dbReference>
<dbReference type="PANTHER" id="PTHR46390:SF1">
    <property type="entry name" value="MANNOSE-1-PHOSPHATE GUANYLYLTRANSFERASE"/>
    <property type="match status" value="1"/>
</dbReference>
<comment type="caution">
    <text evidence="3">The sequence shown here is derived from an EMBL/GenBank/DDBJ whole genome shotgun (WGS) entry which is preliminary data.</text>
</comment>